<dbReference type="GO" id="GO:0006883">
    <property type="term" value="P:intracellular sodium ion homeostasis"/>
    <property type="evidence" value="ECO:0007669"/>
    <property type="project" value="TreeGrafter"/>
</dbReference>
<evidence type="ECO:0000256" key="6">
    <source>
        <dbReference type="ARBA" id="ARBA00022967"/>
    </source>
</evidence>
<feature type="domain" description="Cation-transporting P-type ATPase N-terminal" evidence="11">
    <location>
        <begin position="105"/>
        <end position="186"/>
    </location>
</feature>
<evidence type="ECO:0000256" key="7">
    <source>
        <dbReference type="ARBA" id="ARBA00022989"/>
    </source>
</evidence>
<dbReference type="PANTHER" id="PTHR43294:SF21">
    <property type="entry name" value="CATION TRANSPORTING ATPASE"/>
    <property type="match status" value="1"/>
</dbReference>
<gene>
    <name evidence="12" type="ORF">NA56DRAFT_71779</name>
</gene>
<dbReference type="GO" id="GO:0016887">
    <property type="term" value="F:ATP hydrolysis activity"/>
    <property type="evidence" value="ECO:0007669"/>
    <property type="project" value="InterPro"/>
</dbReference>
<dbReference type="SFLD" id="SFLDF00027">
    <property type="entry name" value="p-type_atpase"/>
    <property type="match status" value="1"/>
</dbReference>
<keyword evidence="3 10" id="KW-0812">Transmembrane</keyword>
<evidence type="ECO:0000256" key="9">
    <source>
        <dbReference type="SAM" id="MobiDB-lite"/>
    </source>
</evidence>
<feature type="compositionally biased region" description="Low complexity" evidence="9">
    <location>
        <begin position="58"/>
        <end position="69"/>
    </location>
</feature>
<dbReference type="InterPro" id="IPR023299">
    <property type="entry name" value="ATPase_P-typ_cyto_dom_N"/>
</dbReference>
<feature type="transmembrane region" description="Helical" evidence="10">
    <location>
        <begin position="360"/>
        <end position="380"/>
    </location>
</feature>
<proteinExistence type="predicted"/>
<dbReference type="InterPro" id="IPR018303">
    <property type="entry name" value="ATPase_P-typ_P_site"/>
</dbReference>
<dbReference type="AlphaFoldDB" id="A0A2J6QB21"/>
<dbReference type="Gene3D" id="3.40.50.1000">
    <property type="entry name" value="HAD superfamily/HAD-like"/>
    <property type="match status" value="1"/>
</dbReference>
<keyword evidence="2" id="KW-1003">Cell membrane</keyword>
<dbReference type="SUPFAM" id="SSF81660">
    <property type="entry name" value="Metal cation-transporting ATPase, ATP-binding domain N"/>
    <property type="match status" value="1"/>
</dbReference>
<dbReference type="GO" id="GO:1902600">
    <property type="term" value="P:proton transmembrane transport"/>
    <property type="evidence" value="ECO:0007669"/>
    <property type="project" value="TreeGrafter"/>
</dbReference>
<dbReference type="GO" id="GO:0036376">
    <property type="term" value="P:sodium ion export across plasma membrane"/>
    <property type="evidence" value="ECO:0007669"/>
    <property type="project" value="TreeGrafter"/>
</dbReference>
<keyword evidence="8 10" id="KW-0472">Membrane</keyword>
<dbReference type="STRING" id="1745343.A0A2J6QB21"/>
<dbReference type="GO" id="GO:0030007">
    <property type="term" value="P:intracellular potassium ion homeostasis"/>
    <property type="evidence" value="ECO:0007669"/>
    <property type="project" value="TreeGrafter"/>
</dbReference>
<feature type="transmembrane region" description="Helical" evidence="10">
    <location>
        <begin position="386"/>
        <end position="411"/>
    </location>
</feature>
<feature type="transmembrane region" description="Helical" evidence="10">
    <location>
        <begin position="977"/>
        <end position="999"/>
    </location>
</feature>
<feature type="transmembrane region" description="Helical" evidence="10">
    <location>
        <begin position="165"/>
        <end position="185"/>
    </location>
</feature>
<dbReference type="GO" id="GO:1990573">
    <property type="term" value="P:potassium ion import across plasma membrane"/>
    <property type="evidence" value="ECO:0007669"/>
    <property type="project" value="TreeGrafter"/>
</dbReference>
<evidence type="ECO:0000256" key="2">
    <source>
        <dbReference type="ARBA" id="ARBA00022475"/>
    </source>
</evidence>
<reference evidence="12 13" key="1">
    <citation type="submission" date="2016-05" db="EMBL/GenBank/DDBJ databases">
        <title>A degradative enzymes factory behind the ericoid mycorrhizal symbiosis.</title>
        <authorList>
            <consortium name="DOE Joint Genome Institute"/>
            <person name="Martino E."/>
            <person name="Morin E."/>
            <person name="Grelet G."/>
            <person name="Kuo A."/>
            <person name="Kohler A."/>
            <person name="Daghino S."/>
            <person name="Barry K."/>
            <person name="Choi C."/>
            <person name="Cichocki N."/>
            <person name="Clum A."/>
            <person name="Copeland A."/>
            <person name="Hainaut M."/>
            <person name="Haridas S."/>
            <person name="Labutti K."/>
            <person name="Lindquist E."/>
            <person name="Lipzen A."/>
            <person name="Khouja H.-R."/>
            <person name="Murat C."/>
            <person name="Ohm R."/>
            <person name="Olson A."/>
            <person name="Spatafora J."/>
            <person name="Veneault-Fourrey C."/>
            <person name="Henrissat B."/>
            <person name="Grigoriev I."/>
            <person name="Martin F."/>
            <person name="Perotto S."/>
        </authorList>
    </citation>
    <scope>NUCLEOTIDE SEQUENCE [LARGE SCALE GENOMIC DNA]</scope>
    <source>
        <strain evidence="12 13">UAMH 7357</strain>
    </source>
</reference>
<dbReference type="SUPFAM" id="SSF81665">
    <property type="entry name" value="Calcium ATPase, transmembrane domain M"/>
    <property type="match status" value="2"/>
</dbReference>
<feature type="transmembrane region" description="Helical" evidence="10">
    <location>
        <begin position="1113"/>
        <end position="1132"/>
    </location>
</feature>
<dbReference type="Proteomes" id="UP000235672">
    <property type="component" value="Unassembled WGS sequence"/>
</dbReference>
<dbReference type="NCBIfam" id="TIGR01494">
    <property type="entry name" value="ATPase_P-type"/>
    <property type="match status" value="2"/>
</dbReference>
<evidence type="ECO:0000256" key="10">
    <source>
        <dbReference type="SAM" id="Phobius"/>
    </source>
</evidence>
<comment type="subcellular location">
    <subcellularLocation>
        <location evidence="1">Cell membrane</location>
        <topology evidence="1">Multi-pass membrane protein</topology>
    </subcellularLocation>
</comment>
<organism evidence="12 13">
    <name type="scientific">Hyaloscypha hepaticicola</name>
    <dbReference type="NCBI Taxonomy" id="2082293"/>
    <lineage>
        <taxon>Eukaryota</taxon>
        <taxon>Fungi</taxon>
        <taxon>Dikarya</taxon>
        <taxon>Ascomycota</taxon>
        <taxon>Pezizomycotina</taxon>
        <taxon>Leotiomycetes</taxon>
        <taxon>Helotiales</taxon>
        <taxon>Hyaloscyphaceae</taxon>
        <taxon>Hyaloscypha</taxon>
    </lineage>
</organism>
<dbReference type="OrthoDB" id="158672at2759"/>
<dbReference type="Pfam" id="PF00689">
    <property type="entry name" value="Cation_ATPase_C"/>
    <property type="match status" value="1"/>
</dbReference>
<dbReference type="GO" id="GO:0005524">
    <property type="term" value="F:ATP binding"/>
    <property type="evidence" value="ECO:0007669"/>
    <property type="project" value="UniProtKB-KW"/>
</dbReference>
<dbReference type="InterPro" id="IPR036412">
    <property type="entry name" value="HAD-like_sf"/>
</dbReference>
<evidence type="ECO:0000259" key="11">
    <source>
        <dbReference type="SMART" id="SM00831"/>
    </source>
</evidence>
<keyword evidence="13" id="KW-1185">Reference proteome</keyword>
<keyword evidence="5" id="KW-0067">ATP-binding</keyword>
<dbReference type="Gene3D" id="3.40.1110.10">
    <property type="entry name" value="Calcium-transporting ATPase, cytoplasmic domain N"/>
    <property type="match status" value="1"/>
</dbReference>
<dbReference type="PRINTS" id="PR00121">
    <property type="entry name" value="NAKATPASE"/>
</dbReference>
<feature type="region of interest" description="Disordered" evidence="9">
    <location>
        <begin position="281"/>
        <end position="300"/>
    </location>
</feature>
<dbReference type="GO" id="GO:0005886">
    <property type="term" value="C:plasma membrane"/>
    <property type="evidence" value="ECO:0007669"/>
    <property type="project" value="UniProtKB-SubCell"/>
</dbReference>
<dbReference type="SFLD" id="SFLDS00003">
    <property type="entry name" value="Haloacid_Dehalogenase"/>
    <property type="match status" value="1"/>
</dbReference>
<dbReference type="Gene3D" id="2.70.150.10">
    <property type="entry name" value="Calcium-transporting ATPase, cytoplasmic transduction domain A"/>
    <property type="match status" value="1"/>
</dbReference>
<evidence type="ECO:0000256" key="8">
    <source>
        <dbReference type="ARBA" id="ARBA00023136"/>
    </source>
</evidence>
<evidence type="ECO:0000256" key="1">
    <source>
        <dbReference type="ARBA" id="ARBA00004651"/>
    </source>
</evidence>
<accession>A0A2J6QB21</accession>
<dbReference type="GO" id="GO:0005391">
    <property type="term" value="F:P-type sodium:potassium-exchanging transporter activity"/>
    <property type="evidence" value="ECO:0007669"/>
    <property type="project" value="TreeGrafter"/>
</dbReference>
<dbReference type="Gene3D" id="1.20.1110.10">
    <property type="entry name" value="Calcium-transporting ATPase, transmembrane domain"/>
    <property type="match status" value="2"/>
</dbReference>
<feature type="transmembrane region" description="Helical" evidence="10">
    <location>
        <begin position="854"/>
        <end position="887"/>
    </location>
</feature>
<dbReference type="SMART" id="SM00831">
    <property type="entry name" value="Cation_ATPase_N"/>
    <property type="match status" value="1"/>
</dbReference>
<dbReference type="Pfam" id="PF13246">
    <property type="entry name" value="Cation_ATPase"/>
    <property type="match status" value="1"/>
</dbReference>
<dbReference type="Pfam" id="PF00122">
    <property type="entry name" value="E1-E2_ATPase"/>
    <property type="match status" value="1"/>
</dbReference>
<feature type="transmembrane region" description="Helical" evidence="10">
    <location>
        <begin position="197"/>
        <end position="215"/>
    </location>
</feature>
<dbReference type="EMBL" id="KZ613475">
    <property type="protein sequence ID" value="PMD23450.1"/>
    <property type="molecule type" value="Genomic_DNA"/>
</dbReference>
<dbReference type="PANTHER" id="PTHR43294">
    <property type="entry name" value="SODIUM/POTASSIUM-TRANSPORTING ATPASE SUBUNIT ALPHA"/>
    <property type="match status" value="1"/>
</dbReference>
<sequence length="1172" mass="130810">MDPDAEKKAAAVQDNVEMVQTTTNPAGDHRIQFIPTVKPERDSRLGVKDEGTLFVPPSRRSQSVSSVTQRGRRQSNISIPPVISAKQKARRKQEKDEEKKHVDINEHLMPHLEVAERYHTRINMAKPGESQGLTTEEAAQGLLEHGPNILTPPSKRHWILKFWDCLKSLFNLLLILAGVLEYILLGIDFKDNFQNTYLGAILIAVAFINAFIEFYQQQKSQALLESFLNMIPAKCMCIRDGKLSQIEAATLVPGDVVYVRMGDKTAADLLVFSASDCKVDNSSLTGESEPQDRTKDNDMTNPLEASNLMFNSTLAISGEAYGIVIRTGDSTVLGQIAYLTAGEDKMVSPLSREIDNFVKLIATIAIITALVFFGVAFPVNNNNVSLAINFAIGIFVAWVPEGLPATVTMLLTIAAKRMASQNVLVKDLKGVETLGAITLLATDKTGTLTRNQMTTTNIWTCGELYEATESAGAEKDVATMDHAGVLEILYISALCSKAKFDRMDVPMKERQILGDATETGLIRYAASQIRDYDNLIKTYPKVFELPFNSETKWHMSIHKKPHANGYLTLYIKGAPERVWLLCNRILTGTDGECAAMTPAYKLAYDDTYEHMASNGHRVLGFAEMLLPGDKYPEDFEFDKKEKNYPLGDFIFVGLASLQDPPKHGVREAIGKCRAAGIKVIMVTGDHPLTAEAIGRKINLMLSETKAMVAKRRGKPIDEIQENEFKAVVVHGEQVDTLTDNEWDNIFWKDEIIFARTSPKHKLEIVRRAQSMGHIVGVTGDGVNDSPALKKADLGIAMNISGSDVSKEAASMILLDDNFASTVQGIEEGRLIFINLKKSIQYTISHIFPEVVPNLLYVIVPIPLPLSAILILVIDLGFELIAALSFAWDPAESAEGLMKLPPRKPVTLETCNIFRARALRRQRSRFDEEAGVIIPLEDESKLKQWLFEVRQWFTKRYWADKFENTGAEVLVDGPVLSWAYLEIGVIESIGALTAFFVVMYKRGINPKDAHIMQKGNGPPTHYFNSDGETYKGITGPEQADILAEAQSMYYWSIMTMQMFNLFACKTRFSIPWGKYMFANRATFYCILAGASLAAFIIYTPGVEVVFKTSKSLSPLYWLIPMAFGFVIIGYASLRMIVRRRLKPIQWNPDIQGLQMYPTIRTFRSMSRRSSRSL</sequence>
<feature type="transmembrane region" description="Helical" evidence="10">
    <location>
        <begin position="1080"/>
        <end position="1101"/>
    </location>
</feature>
<evidence type="ECO:0000313" key="13">
    <source>
        <dbReference type="Proteomes" id="UP000235672"/>
    </source>
</evidence>
<dbReference type="FunFam" id="3.40.1110.10:FF:000061">
    <property type="entry name" value="Potassium-transporting ATPase alpha chain 1"/>
    <property type="match status" value="1"/>
</dbReference>
<dbReference type="InterPro" id="IPR001757">
    <property type="entry name" value="P_typ_ATPase"/>
</dbReference>
<dbReference type="PRINTS" id="PR00119">
    <property type="entry name" value="CATATPASE"/>
</dbReference>
<evidence type="ECO:0000256" key="5">
    <source>
        <dbReference type="ARBA" id="ARBA00022840"/>
    </source>
</evidence>
<dbReference type="InterPro" id="IPR059000">
    <property type="entry name" value="ATPase_P-type_domA"/>
</dbReference>
<dbReference type="InterPro" id="IPR004014">
    <property type="entry name" value="ATPase_P-typ_cation-transptr_N"/>
</dbReference>
<feature type="region of interest" description="Disordered" evidence="9">
    <location>
        <begin position="42"/>
        <end position="80"/>
    </location>
</feature>
<dbReference type="Pfam" id="PF00690">
    <property type="entry name" value="Cation_ATPase_N"/>
    <property type="match status" value="1"/>
</dbReference>
<dbReference type="SUPFAM" id="SSF81653">
    <property type="entry name" value="Calcium ATPase, transduction domain A"/>
    <property type="match status" value="1"/>
</dbReference>
<keyword evidence="7 10" id="KW-1133">Transmembrane helix</keyword>
<evidence type="ECO:0000256" key="3">
    <source>
        <dbReference type="ARBA" id="ARBA00022692"/>
    </source>
</evidence>
<dbReference type="SUPFAM" id="SSF56784">
    <property type="entry name" value="HAD-like"/>
    <property type="match status" value="1"/>
</dbReference>
<keyword evidence="4" id="KW-0547">Nucleotide-binding</keyword>
<feature type="compositionally biased region" description="Basic and acidic residues" evidence="9">
    <location>
        <begin position="42"/>
        <end position="51"/>
    </location>
</feature>
<dbReference type="InterPro" id="IPR044492">
    <property type="entry name" value="P_typ_ATPase_HD_dom"/>
</dbReference>
<dbReference type="PROSITE" id="PS00154">
    <property type="entry name" value="ATPASE_E1_E2"/>
    <property type="match status" value="1"/>
</dbReference>
<keyword evidence="6" id="KW-1278">Translocase</keyword>
<protein>
    <submittedName>
        <fullName evidence="12">P-type cation exchange, alpha subunit of ATPase</fullName>
    </submittedName>
</protein>
<evidence type="ECO:0000313" key="12">
    <source>
        <dbReference type="EMBL" id="PMD23450.1"/>
    </source>
</evidence>
<dbReference type="InterPro" id="IPR008250">
    <property type="entry name" value="ATPase_P-typ_transduc_dom_A_sf"/>
</dbReference>
<dbReference type="InterPro" id="IPR050510">
    <property type="entry name" value="Cation_transp_ATPase_P-type"/>
</dbReference>
<dbReference type="InterPro" id="IPR023214">
    <property type="entry name" value="HAD_sf"/>
</dbReference>
<dbReference type="InterPro" id="IPR023298">
    <property type="entry name" value="ATPase_P-typ_TM_dom_sf"/>
</dbReference>
<dbReference type="FunFam" id="3.40.50.1000:FF:000083">
    <property type="entry name" value="Sodium/potassium-transporting ATPase subunit alpha"/>
    <property type="match status" value="1"/>
</dbReference>
<dbReference type="InterPro" id="IPR006068">
    <property type="entry name" value="ATPase_P-typ_cation-transptr_C"/>
</dbReference>
<evidence type="ECO:0000256" key="4">
    <source>
        <dbReference type="ARBA" id="ARBA00022741"/>
    </source>
</evidence>
<dbReference type="SFLD" id="SFLDG00002">
    <property type="entry name" value="C1.7:_P-type_atpase_like"/>
    <property type="match status" value="1"/>
</dbReference>
<name>A0A2J6QB21_9HELO</name>